<dbReference type="PANTHER" id="PTHR10545:SF36">
    <property type="entry name" value="DIAMINE ACETYLTRANSFERASE 1"/>
    <property type="match status" value="1"/>
</dbReference>
<keyword evidence="7" id="KW-0963">Cytoplasm</keyword>
<evidence type="ECO:0000313" key="19">
    <source>
        <dbReference type="Proteomes" id="UP001066276"/>
    </source>
</evidence>
<feature type="domain" description="N-acetyltransferase" evidence="17">
    <location>
        <begin position="589"/>
        <end position="756"/>
    </location>
</feature>
<dbReference type="FunFam" id="3.40.630.30:FF:000011">
    <property type="entry name" value="Diamine acetyltransferase 1"/>
    <property type="match status" value="1"/>
</dbReference>
<evidence type="ECO:0000313" key="18">
    <source>
        <dbReference type="EMBL" id="KAJ1117019.1"/>
    </source>
</evidence>
<evidence type="ECO:0000256" key="15">
    <source>
        <dbReference type="ARBA" id="ARBA00049562"/>
    </source>
</evidence>
<evidence type="ECO:0000259" key="17">
    <source>
        <dbReference type="PROSITE" id="PS51186"/>
    </source>
</evidence>
<evidence type="ECO:0000256" key="8">
    <source>
        <dbReference type="ARBA" id="ARBA00022679"/>
    </source>
</evidence>
<comment type="subcellular location">
    <subcellularLocation>
        <location evidence="1">Cytoplasm</location>
    </subcellularLocation>
</comment>
<comment type="subunit">
    <text evidence="4">Homodimer.</text>
</comment>
<comment type="catalytic activity">
    <reaction evidence="14">
        <text>spermidine + acetyl-CoA = N(1)-acetylspermidine + CoA + H(+)</text>
        <dbReference type="Rhea" id="RHEA:28150"/>
        <dbReference type="ChEBI" id="CHEBI:15378"/>
        <dbReference type="ChEBI" id="CHEBI:57287"/>
        <dbReference type="ChEBI" id="CHEBI:57288"/>
        <dbReference type="ChEBI" id="CHEBI:57834"/>
        <dbReference type="ChEBI" id="CHEBI:58324"/>
        <dbReference type="EC" id="2.3.1.57"/>
    </reaction>
    <physiologicalReaction direction="left-to-right" evidence="14">
        <dbReference type="Rhea" id="RHEA:28151"/>
    </physiologicalReaction>
</comment>
<dbReference type="Pfam" id="PF00583">
    <property type="entry name" value="Acetyltransf_1"/>
    <property type="match status" value="1"/>
</dbReference>
<dbReference type="Proteomes" id="UP001066276">
    <property type="component" value="Chromosome 8"/>
</dbReference>
<evidence type="ECO:0000256" key="4">
    <source>
        <dbReference type="ARBA" id="ARBA00011738"/>
    </source>
</evidence>
<reference evidence="18" key="1">
    <citation type="journal article" date="2022" name="bioRxiv">
        <title>Sequencing and chromosome-scale assembly of the giantPleurodeles waltlgenome.</title>
        <authorList>
            <person name="Brown T."/>
            <person name="Elewa A."/>
            <person name="Iarovenko S."/>
            <person name="Subramanian E."/>
            <person name="Araus A.J."/>
            <person name="Petzold A."/>
            <person name="Susuki M."/>
            <person name="Suzuki K.-i.T."/>
            <person name="Hayashi T."/>
            <person name="Toyoda A."/>
            <person name="Oliveira C."/>
            <person name="Osipova E."/>
            <person name="Leigh N.D."/>
            <person name="Simon A."/>
            <person name="Yun M.H."/>
        </authorList>
    </citation>
    <scope>NUCLEOTIDE SEQUENCE</scope>
    <source>
        <strain evidence="18">20211129_DDA</strain>
        <tissue evidence="18">Liver</tissue>
    </source>
</reference>
<comment type="catalytic activity">
    <reaction evidence="15">
        <text>an alkane-alpha,omega-diamine + acetyl-CoA = an N-acetylalkane-alpha,omega-diamine + CoA + H(+)</text>
        <dbReference type="Rhea" id="RHEA:11116"/>
        <dbReference type="Rhea" id="RHEA-COMP:9766"/>
        <dbReference type="Rhea" id="RHEA-COMP:9767"/>
        <dbReference type="ChEBI" id="CHEBI:15378"/>
        <dbReference type="ChEBI" id="CHEBI:57287"/>
        <dbReference type="ChEBI" id="CHEBI:57288"/>
        <dbReference type="ChEBI" id="CHEBI:70977"/>
        <dbReference type="ChEBI" id="CHEBI:70988"/>
        <dbReference type="EC" id="2.3.1.57"/>
    </reaction>
    <physiologicalReaction direction="left-to-right" evidence="15">
        <dbReference type="Rhea" id="RHEA:11117"/>
    </physiologicalReaction>
</comment>
<dbReference type="InterPro" id="IPR016181">
    <property type="entry name" value="Acyl_CoA_acyltransferase"/>
</dbReference>
<evidence type="ECO:0000256" key="6">
    <source>
        <dbReference type="ARBA" id="ARBA00017209"/>
    </source>
</evidence>
<evidence type="ECO:0000256" key="7">
    <source>
        <dbReference type="ARBA" id="ARBA00022490"/>
    </source>
</evidence>
<comment type="pathway">
    <text evidence="2">Amine and polyamine degradation; putrescine degradation; N-acetylputrescine from putrescine: step 1/1.</text>
</comment>
<dbReference type="GO" id="GO:0005737">
    <property type="term" value="C:cytoplasm"/>
    <property type="evidence" value="ECO:0007669"/>
    <property type="project" value="UniProtKB-SubCell"/>
</dbReference>
<evidence type="ECO:0000256" key="1">
    <source>
        <dbReference type="ARBA" id="ARBA00004496"/>
    </source>
</evidence>
<evidence type="ECO:0000256" key="9">
    <source>
        <dbReference type="ARBA" id="ARBA00023315"/>
    </source>
</evidence>
<gene>
    <name evidence="18" type="ORF">NDU88_005220</name>
</gene>
<evidence type="ECO:0000256" key="3">
    <source>
        <dbReference type="ARBA" id="ARBA00008694"/>
    </source>
</evidence>
<evidence type="ECO:0000256" key="16">
    <source>
        <dbReference type="SAM" id="MobiDB-lite"/>
    </source>
</evidence>
<evidence type="ECO:0000256" key="2">
    <source>
        <dbReference type="ARBA" id="ARBA00004995"/>
    </source>
</evidence>
<feature type="region of interest" description="Disordered" evidence="16">
    <location>
        <begin position="1"/>
        <end position="25"/>
    </location>
</feature>
<comment type="caution">
    <text evidence="18">The sequence shown here is derived from an EMBL/GenBank/DDBJ whole genome shotgun (WGS) entry which is preliminary data.</text>
</comment>
<dbReference type="PROSITE" id="PS51186">
    <property type="entry name" value="GNAT"/>
    <property type="match status" value="1"/>
</dbReference>
<sequence>MPPDDSALIDLLDVPPPYSTNTRPLLPVHNLPPAVSPETVEDLSEAARFLSIAEEDKKDEAGGGEPEGQCPHDPLSTIYPSLGDEGKRLVAIWKKIEKIPAVQNNINGMLEFMLRGGDSTPYQDVLKGRNRKQQMYIYTFMLYLFARYFQFKRLRNPAKLEDLMEEVAEEEEGGDKGEGVDSKLNKLLDLMREHRHKFKEGTVTPERKISKQHPVRCVPPLRDRFASLLAFPEPPSSEELYEETEEALDWFFEQEPPLTAEEQELFRTATLWTSQPKIYNSDIIAQLYSSLPLTQHRLASLYMTQHLMTLNRVFRPHQSALEDLLSKCTSLAFLQDPAHFLNIFLDARQEYHDEVARTLLRARHTDYGEKEMYRQYPVREVHPRVNAANELQKVFVYTPLTKLEIMKMKEMVPPHSKDPVGFFKELTDVLTMGIYTLTEITIILKNLLPPGIYEKLRGQDWLVDNANLNWAALETTDNARTAGADIPDDVKLAPTLILKVLPQLLTTRKEDWDAISDCKQKPGEDIGDYYTRLEKCFTANSSLKLESDSYEHLFVSKLVENSLPKLRERVQKGSRQKREEKQTTKMANYTVRTAIPGDCSDILRLIKELAKYEEMEDQVVLTEKDLLEDGFGEHPFYHCLVAEVPKENQTADGYTIVGFAMYYFTYDPWIGKLLYLEDFFVMDEMRGSGIGSEIFKRLSQLAIRYRCSSMHFLVAEWNEPSIKFYKRRGASDLSSEEGWRLFKIDKEYLSKMATEE</sequence>
<evidence type="ECO:0000256" key="10">
    <source>
        <dbReference type="ARBA" id="ARBA00029790"/>
    </source>
</evidence>
<dbReference type="GO" id="GO:0004145">
    <property type="term" value="F:diamine N-acetyltransferase activity"/>
    <property type="evidence" value="ECO:0007669"/>
    <property type="project" value="UniProtKB-EC"/>
</dbReference>
<evidence type="ECO:0000256" key="12">
    <source>
        <dbReference type="ARBA" id="ARBA00031532"/>
    </source>
</evidence>
<dbReference type="SUPFAM" id="SSF55729">
    <property type="entry name" value="Acyl-CoA N-acyltransferases (Nat)"/>
    <property type="match status" value="1"/>
</dbReference>
<evidence type="ECO:0000256" key="14">
    <source>
        <dbReference type="ARBA" id="ARBA00049279"/>
    </source>
</evidence>
<dbReference type="GO" id="GO:0032918">
    <property type="term" value="P:spermidine acetylation"/>
    <property type="evidence" value="ECO:0007669"/>
    <property type="project" value="TreeGrafter"/>
</dbReference>
<dbReference type="Gene3D" id="3.40.630.30">
    <property type="match status" value="1"/>
</dbReference>
<dbReference type="InterPro" id="IPR000182">
    <property type="entry name" value="GNAT_dom"/>
</dbReference>
<name>A0AAV7NQU0_PLEWA</name>
<dbReference type="GO" id="GO:0019809">
    <property type="term" value="F:spermidine binding"/>
    <property type="evidence" value="ECO:0007669"/>
    <property type="project" value="TreeGrafter"/>
</dbReference>
<dbReference type="PANTHER" id="PTHR10545">
    <property type="entry name" value="DIAMINE N-ACETYLTRANSFERASE"/>
    <property type="match status" value="1"/>
</dbReference>
<evidence type="ECO:0000256" key="13">
    <source>
        <dbReference type="ARBA" id="ARBA00048955"/>
    </source>
</evidence>
<dbReference type="EMBL" id="JANPWB010000012">
    <property type="protein sequence ID" value="KAJ1117019.1"/>
    <property type="molecule type" value="Genomic_DNA"/>
</dbReference>
<evidence type="ECO:0000256" key="11">
    <source>
        <dbReference type="ARBA" id="ARBA00031435"/>
    </source>
</evidence>
<organism evidence="18 19">
    <name type="scientific">Pleurodeles waltl</name>
    <name type="common">Iberian ribbed newt</name>
    <dbReference type="NCBI Taxonomy" id="8319"/>
    <lineage>
        <taxon>Eukaryota</taxon>
        <taxon>Metazoa</taxon>
        <taxon>Chordata</taxon>
        <taxon>Craniata</taxon>
        <taxon>Vertebrata</taxon>
        <taxon>Euteleostomi</taxon>
        <taxon>Amphibia</taxon>
        <taxon>Batrachia</taxon>
        <taxon>Caudata</taxon>
        <taxon>Salamandroidea</taxon>
        <taxon>Salamandridae</taxon>
        <taxon>Pleurodelinae</taxon>
        <taxon>Pleurodeles</taxon>
    </lineage>
</organism>
<dbReference type="AlphaFoldDB" id="A0AAV7NQU0"/>
<comment type="similarity">
    <text evidence="3">Belongs to the acetyltransferase family.</text>
</comment>
<protein>
    <recommendedName>
        <fullName evidence="6">Diamine acetyltransferase 1</fullName>
        <ecNumber evidence="5">2.3.1.57</ecNumber>
    </recommendedName>
    <alternativeName>
        <fullName evidence="11">Polyamine N-acetyltransferase 1</fullName>
    </alternativeName>
    <alternativeName>
        <fullName evidence="10">Putrescine acetyltransferase</fullName>
    </alternativeName>
    <alternativeName>
        <fullName evidence="12">Spermidine/spermine N(1)-acetyltransferase 1</fullName>
    </alternativeName>
</protein>
<evidence type="ECO:0000256" key="5">
    <source>
        <dbReference type="ARBA" id="ARBA00013209"/>
    </source>
</evidence>
<accession>A0AAV7NQU0</accession>
<keyword evidence="8" id="KW-0808">Transferase</keyword>
<dbReference type="CDD" id="cd04301">
    <property type="entry name" value="NAT_SF"/>
    <property type="match status" value="1"/>
</dbReference>
<keyword evidence="19" id="KW-1185">Reference proteome</keyword>
<dbReference type="EC" id="2.3.1.57" evidence="5"/>
<keyword evidence="9" id="KW-0012">Acyltransferase</keyword>
<dbReference type="InterPro" id="IPR051016">
    <property type="entry name" value="Diverse_Substrate_AcTransf"/>
</dbReference>
<comment type="catalytic activity">
    <reaction evidence="13">
        <text>spermine + acetyl-CoA = N(1)-acetylspermine + CoA + H(+)</text>
        <dbReference type="Rhea" id="RHEA:33099"/>
        <dbReference type="ChEBI" id="CHEBI:15378"/>
        <dbReference type="ChEBI" id="CHEBI:45725"/>
        <dbReference type="ChEBI" id="CHEBI:57287"/>
        <dbReference type="ChEBI" id="CHEBI:57288"/>
        <dbReference type="ChEBI" id="CHEBI:58101"/>
        <dbReference type="EC" id="2.3.1.57"/>
    </reaction>
    <physiologicalReaction direction="left-to-right" evidence="13">
        <dbReference type="Rhea" id="RHEA:33100"/>
    </physiologicalReaction>
</comment>
<proteinExistence type="inferred from homology"/>